<evidence type="ECO:0000313" key="12">
    <source>
        <dbReference type="Proteomes" id="UP000288361"/>
    </source>
</evidence>
<gene>
    <name evidence="11" type="ORF">CWI73_01700</name>
</gene>
<dbReference type="SUPFAM" id="SSF55785">
    <property type="entry name" value="PYP-like sensor domain (PAS domain)"/>
    <property type="match status" value="2"/>
</dbReference>
<dbReference type="PANTHER" id="PTHR44757:SF2">
    <property type="entry name" value="BIOFILM ARCHITECTURE MAINTENANCE PROTEIN MBAA"/>
    <property type="match status" value="1"/>
</dbReference>
<dbReference type="CDD" id="cd00130">
    <property type="entry name" value="PAS"/>
    <property type="match status" value="1"/>
</dbReference>
<feature type="domain" description="PAS" evidence="7">
    <location>
        <begin position="169"/>
        <end position="213"/>
    </location>
</feature>
<dbReference type="InterPro" id="IPR052155">
    <property type="entry name" value="Biofilm_reg_signaling"/>
</dbReference>
<dbReference type="InterPro" id="IPR013767">
    <property type="entry name" value="PAS_fold"/>
</dbReference>
<dbReference type="InterPro" id="IPR001610">
    <property type="entry name" value="PAC"/>
</dbReference>
<dbReference type="FunFam" id="3.30.450.20:FF:000060">
    <property type="entry name" value="Sensor protein FixL"/>
    <property type="match status" value="1"/>
</dbReference>
<organism evidence="11 12">
    <name type="scientific">Idiomarina piscisalsi</name>
    <dbReference type="NCBI Taxonomy" id="1096243"/>
    <lineage>
        <taxon>Bacteria</taxon>
        <taxon>Pseudomonadati</taxon>
        <taxon>Pseudomonadota</taxon>
        <taxon>Gammaproteobacteria</taxon>
        <taxon>Alteromonadales</taxon>
        <taxon>Idiomarinaceae</taxon>
        <taxon>Idiomarina</taxon>
    </lineage>
</organism>
<keyword evidence="1" id="KW-0808">Transferase</keyword>
<dbReference type="PANTHER" id="PTHR44757">
    <property type="entry name" value="DIGUANYLATE CYCLASE DGCP"/>
    <property type="match status" value="1"/>
</dbReference>
<evidence type="ECO:0000256" key="5">
    <source>
        <dbReference type="ARBA" id="ARBA00059827"/>
    </source>
</evidence>
<evidence type="ECO:0000256" key="4">
    <source>
        <dbReference type="ARBA" id="ARBA00022840"/>
    </source>
</evidence>
<feature type="domain" description="EAL" evidence="9">
    <location>
        <begin position="467"/>
        <end position="714"/>
    </location>
</feature>
<keyword evidence="3" id="KW-0418">Kinase</keyword>
<dbReference type="Proteomes" id="UP000288361">
    <property type="component" value="Unassembled WGS sequence"/>
</dbReference>
<keyword evidence="4" id="KW-0067">ATP-binding</keyword>
<dbReference type="EMBL" id="PIQA01000001">
    <property type="protein sequence ID" value="RUO67601.1"/>
    <property type="molecule type" value="Genomic_DNA"/>
</dbReference>
<dbReference type="PROSITE" id="PS50887">
    <property type="entry name" value="GGDEF"/>
    <property type="match status" value="1"/>
</dbReference>
<name>A0A432YWB4_9GAMM</name>
<dbReference type="SMART" id="SM00052">
    <property type="entry name" value="EAL"/>
    <property type="match status" value="1"/>
</dbReference>
<evidence type="ECO:0000259" key="10">
    <source>
        <dbReference type="PROSITE" id="PS50887"/>
    </source>
</evidence>
<dbReference type="InterPro" id="IPR000700">
    <property type="entry name" value="PAS-assoc_C"/>
</dbReference>
<evidence type="ECO:0000256" key="1">
    <source>
        <dbReference type="ARBA" id="ARBA00022679"/>
    </source>
</evidence>
<dbReference type="SMART" id="SM00086">
    <property type="entry name" value="PAC"/>
    <property type="match status" value="2"/>
</dbReference>
<evidence type="ECO:0000259" key="8">
    <source>
        <dbReference type="PROSITE" id="PS50113"/>
    </source>
</evidence>
<evidence type="ECO:0000256" key="2">
    <source>
        <dbReference type="ARBA" id="ARBA00022741"/>
    </source>
</evidence>
<dbReference type="Pfam" id="PF13426">
    <property type="entry name" value="PAS_9"/>
    <property type="match status" value="1"/>
</dbReference>
<dbReference type="Pfam" id="PF00989">
    <property type="entry name" value="PAS"/>
    <property type="match status" value="1"/>
</dbReference>
<dbReference type="InterPro" id="IPR001633">
    <property type="entry name" value="EAL_dom"/>
</dbReference>
<dbReference type="GO" id="GO:0006355">
    <property type="term" value="P:regulation of DNA-templated transcription"/>
    <property type="evidence" value="ECO:0007669"/>
    <property type="project" value="InterPro"/>
</dbReference>
<dbReference type="Gene3D" id="3.30.450.20">
    <property type="entry name" value="PAS domain"/>
    <property type="match status" value="2"/>
</dbReference>
<sequence>MQRKHRARVSDWKKQPINFINSYADSAVKTNFMNDSSCWPVSSEKLLAETQQLTDSGVWCLDTRSQMLYWSDSTYALFERELDKAPTLDDAINYYSKSDRLKISKAIENAIDDNEAWSVEAEIITESGRKKFIRTCGRPFKLDNGAYLLFGSIQDISQSHSNLLTLKQRTKSLNAILDNLVDGVITINEKGIIQGFSKPAERIFGYQADEVVGLNVKHLMPQPYRREHDQYLTNYQATGKRKIIGIGREVTALRKNGEEFPIDLAVSETKTELGTRFIGTVRDITQQKEAAKRIEFLSHHDELTGLPNRARLLEQTEVLLRSTAVTVACLNIDYFRRINSVLGEDIGDQVILSVAERVKSAVGKYAMVAKDLADRFIIACACPPCVKEDIIQSIESLVVTIREPIVVDTCINPIHITVSAGIASLSKGTNAKDALVNAESALERAKRQGRNRSCVYQDTMLANLQYDYKIETGLHEELQRLKFGQNVGFECWLQSKVNRNFEVCGAEALIRWRYQGQLIRPDEFIPLAERLGLIIDIGFWMLTKVAGLISATNLPIAINVSPKQFLEPDFPEKIIRVMRESDAPFENLIIEITENLLLHDHTQVLSVMNELNQVGIQFSIDDFGTGYSNLRRLQLLPVSELKIDKEFTQNAFHSERDRNLLDSIILMAKQMRVEIVAEGVETALQAAYLKDSGVDLQQGYYFAKPISSELWARS</sequence>
<dbReference type="Gene3D" id="3.30.70.270">
    <property type="match status" value="1"/>
</dbReference>
<comment type="function">
    <text evidence="5">Putative oxygen sensor; modulates the activity of FixJ, a transcriptional activator of nitrogen fixation fixK gene. FixL probably acts as a kinase that phosphorylates FixJ.</text>
</comment>
<dbReference type="PROSITE" id="PS50113">
    <property type="entry name" value="PAC"/>
    <property type="match status" value="1"/>
</dbReference>
<dbReference type="GO" id="GO:0016301">
    <property type="term" value="F:kinase activity"/>
    <property type="evidence" value="ECO:0007669"/>
    <property type="project" value="UniProtKB-KW"/>
</dbReference>
<evidence type="ECO:0000256" key="3">
    <source>
        <dbReference type="ARBA" id="ARBA00022777"/>
    </source>
</evidence>
<dbReference type="PROSITE" id="PS50883">
    <property type="entry name" value="EAL"/>
    <property type="match status" value="1"/>
</dbReference>
<comment type="caution">
    <text evidence="11">The sequence shown here is derived from an EMBL/GenBank/DDBJ whole genome shotgun (WGS) entry which is preliminary data.</text>
</comment>
<feature type="domain" description="PAC" evidence="8">
    <location>
        <begin position="246"/>
        <end position="296"/>
    </location>
</feature>
<dbReference type="InterPro" id="IPR043128">
    <property type="entry name" value="Rev_trsase/Diguanyl_cyclase"/>
</dbReference>
<dbReference type="NCBIfam" id="TIGR00229">
    <property type="entry name" value="sensory_box"/>
    <property type="match status" value="1"/>
</dbReference>
<dbReference type="Pfam" id="PF00563">
    <property type="entry name" value="EAL"/>
    <property type="match status" value="1"/>
</dbReference>
<evidence type="ECO:0000256" key="6">
    <source>
        <dbReference type="ARBA" id="ARBA00070616"/>
    </source>
</evidence>
<proteinExistence type="predicted"/>
<dbReference type="SUPFAM" id="SSF141868">
    <property type="entry name" value="EAL domain-like"/>
    <property type="match status" value="1"/>
</dbReference>
<keyword evidence="2" id="KW-0547">Nucleotide-binding</keyword>
<protein>
    <recommendedName>
        <fullName evidence="6">Sensor protein FixL</fullName>
    </recommendedName>
</protein>
<dbReference type="GO" id="GO:0005524">
    <property type="term" value="F:ATP binding"/>
    <property type="evidence" value="ECO:0007669"/>
    <property type="project" value="UniProtKB-KW"/>
</dbReference>
<dbReference type="SMART" id="SM00267">
    <property type="entry name" value="GGDEF"/>
    <property type="match status" value="1"/>
</dbReference>
<feature type="domain" description="GGDEF" evidence="10">
    <location>
        <begin position="323"/>
        <end position="458"/>
    </location>
</feature>
<dbReference type="CDD" id="cd01949">
    <property type="entry name" value="GGDEF"/>
    <property type="match status" value="1"/>
</dbReference>
<evidence type="ECO:0000259" key="9">
    <source>
        <dbReference type="PROSITE" id="PS50883"/>
    </source>
</evidence>
<dbReference type="SUPFAM" id="SSF55073">
    <property type="entry name" value="Nucleotide cyclase"/>
    <property type="match status" value="1"/>
</dbReference>
<accession>A0A432YWB4</accession>
<dbReference type="CDD" id="cd01948">
    <property type="entry name" value="EAL"/>
    <property type="match status" value="1"/>
</dbReference>
<evidence type="ECO:0000259" key="7">
    <source>
        <dbReference type="PROSITE" id="PS50112"/>
    </source>
</evidence>
<dbReference type="Gene3D" id="3.20.20.450">
    <property type="entry name" value="EAL domain"/>
    <property type="match status" value="1"/>
</dbReference>
<dbReference type="PROSITE" id="PS50112">
    <property type="entry name" value="PAS"/>
    <property type="match status" value="2"/>
</dbReference>
<dbReference type="NCBIfam" id="TIGR00254">
    <property type="entry name" value="GGDEF"/>
    <property type="match status" value="1"/>
</dbReference>
<dbReference type="Pfam" id="PF00990">
    <property type="entry name" value="GGDEF"/>
    <property type="match status" value="1"/>
</dbReference>
<dbReference type="InterPro" id="IPR000014">
    <property type="entry name" value="PAS"/>
</dbReference>
<dbReference type="InterPro" id="IPR035919">
    <property type="entry name" value="EAL_sf"/>
</dbReference>
<dbReference type="InterPro" id="IPR029787">
    <property type="entry name" value="Nucleotide_cyclase"/>
</dbReference>
<reference evidence="11 12" key="1">
    <citation type="journal article" date="2011" name="Front. Microbiol.">
        <title>Genomic signatures of strain selection and enhancement in Bacillus atrophaeus var. globigii, a historical biowarfare simulant.</title>
        <authorList>
            <person name="Gibbons H.S."/>
            <person name="Broomall S.M."/>
            <person name="McNew L.A."/>
            <person name="Daligault H."/>
            <person name="Chapman C."/>
            <person name="Bruce D."/>
            <person name="Karavis M."/>
            <person name="Krepps M."/>
            <person name="McGregor P.A."/>
            <person name="Hong C."/>
            <person name="Park K.H."/>
            <person name="Akmal A."/>
            <person name="Feldman A."/>
            <person name="Lin J.S."/>
            <person name="Chang W.E."/>
            <person name="Higgs B.W."/>
            <person name="Demirev P."/>
            <person name="Lindquist J."/>
            <person name="Liem A."/>
            <person name="Fochler E."/>
            <person name="Read T.D."/>
            <person name="Tapia R."/>
            <person name="Johnson S."/>
            <person name="Bishop-Lilly K.A."/>
            <person name="Detter C."/>
            <person name="Han C."/>
            <person name="Sozhamannan S."/>
            <person name="Rosenzweig C.N."/>
            <person name="Skowronski E.W."/>
        </authorList>
    </citation>
    <scope>NUCLEOTIDE SEQUENCE [LARGE SCALE GENOMIC DNA]</scope>
    <source>
        <strain evidence="11 12">TPS4-2</strain>
    </source>
</reference>
<dbReference type="InterPro" id="IPR000160">
    <property type="entry name" value="GGDEF_dom"/>
</dbReference>
<feature type="domain" description="PAS" evidence="7">
    <location>
        <begin position="43"/>
        <end position="114"/>
    </location>
</feature>
<dbReference type="InterPro" id="IPR035965">
    <property type="entry name" value="PAS-like_dom_sf"/>
</dbReference>
<dbReference type="SMART" id="SM00091">
    <property type="entry name" value="PAS"/>
    <property type="match status" value="2"/>
</dbReference>
<dbReference type="AlphaFoldDB" id="A0A432YWB4"/>
<evidence type="ECO:0000313" key="11">
    <source>
        <dbReference type="EMBL" id="RUO67601.1"/>
    </source>
</evidence>